<sequence>MNRKTHVNAWVLVGLLAVAVAIAVFSLVYGARAGGEFEGADGQAEGTIGMVSPDYEPWFEPLLPELPGEVESGVFALQAGIGGGIVGYGLGVLRTRTRQRREAATGATQAPATAAGPTGH</sequence>
<evidence type="ECO:0000256" key="8">
    <source>
        <dbReference type="ARBA" id="ARBA00023136"/>
    </source>
</evidence>
<dbReference type="HAMAP" id="MF_00330">
    <property type="entry name" value="CbiN"/>
    <property type="match status" value="1"/>
</dbReference>
<dbReference type="GO" id="GO:0015087">
    <property type="term" value="F:cobalt ion transmembrane transporter activity"/>
    <property type="evidence" value="ECO:0007669"/>
    <property type="project" value="UniProtKB-UniRule"/>
</dbReference>
<dbReference type="GO" id="GO:0009236">
    <property type="term" value="P:cobalamin biosynthetic process"/>
    <property type="evidence" value="ECO:0007669"/>
    <property type="project" value="UniProtKB-UniRule"/>
</dbReference>
<feature type="transmembrane region" description="Helical" evidence="10">
    <location>
        <begin position="7"/>
        <end position="29"/>
    </location>
</feature>
<evidence type="ECO:0000256" key="4">
    <source>
        <dbReference type="ARBA" id="ARBA00022573"/>
    </source>
</evidence>
<comment type="function">
    <text evidence="10">Part of the energy-coupling factor (ECF) transporter complex CbiMNOQ involved in cobalt import.</text>
</comment>
<feature type="transmembrane region" description="Helical" evidence="10">
    <location>
        <begin position="73"/>
        <end position="93"/>
    </location>
</feature>
<keyword evidence="1 10" id="KW-0171">Cobalt transport</keyword>
<evidence type="ECO:0000256" key="2">
    <source>
        <dbReference type="ARBA" id="ARBA00022448"/>
    </source>
</evidence>
<dbReference type="NCBIfam" id="NF002780">
    <property type="entry name" value="PRK02898.1"/>
    <property type="match status" value="1"/>
</dbReference>
<dbReference type="GO" id="GO:0005886">
    <property type="term" value="C:plasma membrane"/>
    <property type="evidence" value="ECO:0007669"/>
    <property type="project" value="UniProtKB-SubCell"/>
</dbReference>
<reference evidence="13" key="1">
    <citation type="submission" date="2017-09" db="EMBL/GenBank/DDBJ databases">
        <authorList>
            <person name="Zhang Y."/>
            <person name="Huang X."/>
            <person name="Liu J."/>
            <person name="Lu L."/>
            <person name="Peng K."/>
        </authorList>
    </citation>
    <scope>NUCLEOTIDE SEQUENCE [LARGE SCALE GENOMIC DNA]</scope>
    <source>
        <strain evidence="13">S-XJ-1</strain>
    </source>
</reference>
<dbReference type="Proteomes" id="UP000218810">
    <property type="component" value="Unassembled WGS sequence"/>
</dbReference>
<keyword evidence="8 10" id="KW-0472">Membrane</keyword>
<gene>
    <name evidence="10" type="primary">cbiN</name>
    <name evidence="12" type="ORF">CEY15_16060</name>
</gene>
<evidence type="ECO:0000256" key="10">
    <source>
        <dbReference type="HAMAP-Rule" id="MF_00330"/>
    </source>
</evidence>
<comment type="pathway">
    <text evidence="10">Cofactor biosynthesis; adenosylcobalamin biosynthesis.</text>
</comment>
<dbReference type="PANTHER" id="PTHR38662:SF1">
    <property type="entry name" value="COBALT TRANSPORT PROTEIN CBIN"/>
    <property type="match status" value="1"/>
</dbReference>
<evidence type="ECO:0000256" key="5">
    <source>
        <dbReference type="ARBA" id="ARBA00022692"/>
    </source>
</evidence>
<feature type="compositionally biased region" description="Low complexity" evidence="11">
    <location>
        <begin position="104"/>
        <end position="120"/>
    </location>
</feature>
<keyword evidence="5 10" id="KW-0812">Transmembrane</keyword>
<keyword evidence="3 10" id="KW-1003">Cell membrane</keyword>
<keyword evidence="6 10" id="KW-1133">Transmembrane helix</keyword>
<feature type="region of interest" description="Disordered" evidence="11">
    <location>
        <begin position="99"/>
        <end position="120"/>
    </location>
</feature>
<keyword evidence="13" id="KW-1185">Reference proteome</keyword>
<evidence type="ECO:0000256" key="7">
    <source>
        <dbReference type="ARBA" id="ARBA00023065"/>
    </source>
</evidence>
<dbReference type="InterPro" id="IPR003705">
    <property type="entry name" value="CbiN"/>
</dbReference>
<dbReference type="AlphaFoldDB" id="A0A2A2WL84"/>
<evidence type="ECO:0000313" key="13">
    <source>
        <dbReference type="Proteomes" id="UP000218810"/>
    </source>
</evidence>
<organism evidence="12 13">
    <name type="scientific">Dietzia natronolimnaea</name>
    <dbReference type="NCBI Taxonomy" id="161920"/>
    <lineage>
        <taxon>Bacteria</taxon>
        <taxon>Bacillati</taxon>
        <taxon>Actinomycetota</taxon>
        <taxon>Actinomycetes</taxon>
        <taxon>Mycobacteriales</taxon>
        <taxon>Dietziaceae</taxon>
        <taxon>Dietzia</taxon>
    </lineage>
</organism>
<dbReference type="UniPathway" id="UPA00148"/>
<proteinExistence type="inferred from homology"/>
<comment type="subunit">
    <text evidence="10">Forms an energy-coupling factor (ECF) transporter complex composed of an ATP-binding protein (A component, CbiO), a transmembrane protein (T component, CbiQ) and 2 possible substrate-capture proteins (S components, CbiM and CbiN) of unknown stoichimetry.</text>
</comment>
<comment type="subcellular location">
    <subcellularLocation>
        <location evidence="10">Cell membrane</location>
        <topology evidence="10">Multi-pass membrane protein</topology>
    </subcellularLocation>
</comment>
<dbReference type="RefSeq" id="WP_017837592.1">
    <property type="nucleotide sequence ID" value="NZ_NTGA01000034.1"/>
</dbReference>
<evidence type="ECO:0000256" key="1">
    <source>
        <dbReference type="ARBA" id="ARBA00022426"/>
    </source>
</evidence>
<evidence type="ECO:0000313" key="12">
    <source>
        <dbReference type="EMBL" id="PAY21952.1"/>
    </source>
</evidence>
<evidence type="ECO:0000256" key="6">
    <source>
        <dbReference type="ARBA" id="ARBA00022989"/>
    </source>
</evidence>
<protein>
    <recommendedName>
        <fullName evidence="10">Cobalt transport protein CbiN</fullName>
    </recommendedName>
    <alternativeName>
        <fullName evidence="10">Energy-coupling factor transporter probable substrate-capture protein CbiN</fullName>
        <shortName evidence="10">ECF transporter S component CbiN</shortName>
    </alternativeName>
</protein>
<dbReference type="PANTHER" id="PTHR38662">
    <property type="entry name" value="COBALT TRANSPORT PROTEIN CBIN"/>
    <property type="match status" value="1"/>
</dbReference>
<evidence type="ECO:0000256" key="3">
    <source>
        <dbReference type="ARBA" id="ARBA00022475"/>
    </source>
</evidence>
<dbReference type="EMBL" id="NTGA01000034">
    <property type="protein sequence ID" value="PAY21952.1"/>
    <property type="molecule type" value="Genomic_DNA"/>
</dbReference>
<keyword evidence="4 10" id="KW-0169">Cobalamin biosynthesis</keyword>
<comment type="similarity">
    <text evidence="10">Belongs to the CbiN family.</text>
</comment>
<evidence type="ECO:0000256" key="11">
    <source>
        <dbReference type="SAM" id="MobiDB-lite"/>
    </source>
</evidence>
<comment type="caution">
    <text evidence="12">The sequence shown here is derived from an EMBL/GenBank/DDBJ whole genome shotgun (WGS) entry which is preliminary data.</text>
</comment>
<accession>A0A2A2WL84</accession>
<name>A0A2A2WL84_9ACTN</name>
<keyword evidence="2 10" id="KW-0813">Transport</keyword>
<dbReference type="Pfam" id="PF02553">
    <property type="entry name" value="CbiN"/>
    <property type="match status" value="1"/>
</dbReference>
<keyword evidence="9 10" id="KW-0170">Cobalt</keyword>
<keyword evidence="7 10" id="KW-0406">Ion transport</keyword>
<evidence type="ECO:0000256" key="9">
    <source>
        <dbReference type="ARBA" id="ARBA00023285"/>
    </source>
</evidence>